<comment type="caution">
    <text evidence="2">The sequence shown here is derived from an EMBL/GenBank/DDBJ whole genome shotgun (WGS) entry which is preliminary data.</text>
</comment>
<name>A0A369T8A8_9PROT</name>
<organism evidence="2 3">
    <name type="scientific">Ferruginivarius sediminum</name>
    <dbReference type="NCBI Taxonomy" id="2661937"/>
    <lineage>
        <taxon>Bacteria</taxon>
        <taxon>Pseudomonadati</taxon>
        <taxon>Pseudomonadota</taxon>
        <taxon>Alphaproteobacteria</taxon>
        <taxon>Rhodospirillales</taxon>
        <taxon>Rhodospirillaceae</taxon>
        <taxon>Ferruginivarius</taxon>
    </lineage>
</organism>
<dbReference type="InterPro" id="IPR010982">
    <property type="entry name" value="Lambda_DNA-bd_dom_sf"/>
</dbReference>
<dbReference type="Proteomes" id="UP000253941">
    <property type="component" value="Unassembled WGS sequence"/>
</dbReference>
<protein>
    <submittedName>
        <fullName evidence="2">XRE family transcriptional regulator</fullName>
    </submittedName>
</protein>
<keyword evidence="3" id="KW-1185">Reference proteome</keyword>
<proteinExistence type="predicted"/>
<dbReference type="EMBL" id="QPMH01000011">
    <property type="protein sequence ID" value="RDD61559.1"/>
    <property type="molecule type" value="Genomic_DNA"/>
</dbReference>
<dbReference type="InterPro" id="IPR001387">
    <property type="entry name" value="Cro/C1-type_HTH"/>
</dbReference>
<dbReference type="SUPFAM" id="SSF47413">
    <property type="entry name" value="lambda repressor-like DNA-binding domains"/>
    <property type="match status" value="1"/>
</dbReference>
<gene>
    <name evidence="2" type="ORF">DRB17_12755</name>
</gene>
<dbReference type="Gene3D" id="1.10.260.40">
    <property type="entry name" value="lambda repressor-like DNA-binding domains"/>
    <property type="match status" value="1"/>
</dbReference>
<evidence type="ECO:0000313" key="3">
    <source>
        <dbReference type="Proteomes" id="UP000253941"/>
    </source>
</evidence>
<evidence type="ECO:0000259" key="1">
    <source>
        <dbReference type="SMART" id="SM00530"/>
    </source>
</evidence>
<dbReference type="AlphaFoldDB" id="A0A369T8A8"/>
<sequence length="110" mass="12484">MTTDRKIEHVSGSTNVLADLGFEDAAEVSAKVQLALRINRIIEKRHLRQVEAAKLLGITQGNVSALKNYKLDGFSLDRLMRFLNSLDRDVEIRIKRKPRTRAEARTRVVA</sequence>
<dbReference type="RefSeq" id="WP_114582590.1">
    <property type="nucleotide sequence ID" value="NZ_QPMH01000011.1"/>
</dbReference>
<dbReference type="SMART" id="SM00530">
    <property type="entry name" value="HTH_XRE"/>
    <property type="match status" value="1"/>
</dbReference>
<accession>A0A369T8A8</accession>
<dbReference type="GO" id="GO:0003677">
    <property type="term" value="F:DNA binding"/>
    <property type="evidence" value="ECO:0007669"/>
    <property type="project" value="InterPro"/>
</dbReference>
<dbReference type="InterPro" id="IPR039554">
    <property type="entry name" value="HigA2-like_HTH"/>
</dbReference>
<reference evidence="2 3" key="1">
    <citation type="submission" date="2018-07" db="EMBL/GenBank/DDBJ databases">
        <title>Venubactetium sediminum gen. nov., sp. nov., isolated from a marine solar saltern.</title>
        <authorList>
            <person name="Wang S."/>
        </authorList>
    </citation>
    <scope>NUCLEOTIDE SEQUENCE [LARGE SCALE GENOMIC DNA]</scope>
    <source>
        <strain evidence="2 3">WD2A32</strain>
    </source>
</reference>
<dbReference type="Pfam" id="PF13744">
    <property type="entry name" value="HTH_37"/>
    <property type="match status" value="1"/>
</dbReference>
<evidence type="ECO:0000313" key="2">
    <source>
        <dbReference type="EMBL" id="RDD61559.1"/>
    </source>
</evidence>
<feature type="domain" description="HTH cro/C1-type" evidence="1">
    <location>
        <begin position="37"/>
        <end position="93"/>
    </location>
</feature>